<dbReference type="RefSeq" id="WP_238726328.1">
    <property type="nucleotide sequence ID" value="NZ_JAHQCX010000002.1"/>
</dbReference>
<dbReference type="Gene3D" id="3.40.50.10490">
    <property type="entry name" value="Glucose-6-phosphate isomerase like protein, domain 1"/>
    <property type="match status" value="2"/>
</dbReference>
<evidence type="ECO:0000313" key="3">
    <source>
        <dbReference type="Proteomes" id="UP001314681"/>
    </source>
</evidence>
<dbReference type="PANTHER" id="PTHR10937">
    <property type="entry name" value="GLUCOSAMINE--FRUCTOSE-6-PHOSPHATE AMINOTRANSFERASE, ISOMERIZING"/>
    <property type="match status" value="1"/>
</dbReference>
<feature type="domain" description="SIS" evidence="1">
    <location>
        <begin position="29"/>
        <end position="185"/>
    </location>
</feature>
<sequence length="353" mass="39484">MYLTENEIMSQHLALKKTWEYITGRRGDLTNFFSRYPQRRFVFLGCGSSYMLAKSARCMFGACAGTTANAVAGGDYLVHPEYYKEMMQESILITLSRSGQTSEIVRSAAHIKERYGIPVLSISMKDQNDIMPYSDVDLTMDWCYDQSVCQTRTVTNLYLALAMLLGFYRQEDQLLADLARVVDENEEYTRRYRPVLKETAAKNWDHAVVLADGPLHGLGEEGALAFTEIAMVPGQCFHLLDYRHGPMVLNGEHTLTVVLVQAGEEKLQKDLIQDLQRHGGTVVTVAASEGTELKDNLPGVDVNVEIGGDISWIARGIPFIFVCQILAFEKAMVLGKNPDEPKGLDAFITLIYS</sequence>
<accession>A0ABS6K3X3</accession>
<dbReference type="PROSITE" id="PS51464">
    <property type="entry name" value="SIS"/>
    <property type="match status" value="2"/>
</dbReference>
<evidence type="ECO:0000259" key="1">
    <source>
        <dbReference type="PROSITE" id="PS51464"/>
    </source>
</evidence>
<reference evidence="2 3" key="1">
    <citation type="submission" date="2021-06" db="EMBL/GenBank/DDBJ databases">
        <title>Description of novel taxa of the family Lachnospiraceae.</title>
        <authorList>
            <person name="Chaplin A.V."/>
            <person name="Sokolova S.R."/>
            <person name="Pikina A.P."/>
            <person name="Korzhanova M."/>
            <person name="Belova V."/>
            <person name="Korostin D."/>
            <person name="Efimov B.A."/>
        </authorList>
    </citation>
    <scope>NUCLEOTIDE SEQUENCE [LARGE SCALE GENOMIC DNA]</scope>
    <source>
        <strain evidence="2 3">ASD4241</strain>
    </source>
</reference>
<dbReference type="EMBL" id="JAHQCX010000002">
    <property type="protein sequence ID" value="MBU9725224.1"/>
    <property type="molecule type" value="Genomic_DNA"/>
</dbReference>
<evidence type="ECO:0000313" key="2">
    <source>
        <dbReference type="EMBL" id="MBU9725224.1"/>
    </source>
</evidence>
<dbReference type="InterPro" id="IPR046348">
    <property type="entry name" value="SIS_dom_sf"/>
</dbReference>
<keyword evidence="3" id="KW-1185">Reference proteome</keyword>
<dbReference type="PANTHER" id="PTHR10937:SF4">
    <property type="entry name" value="GLUCOSAMINE-6-PHOSPHATE DEAMINASE"/>
    <property type="match status" value="1"/>
</dbReference>
<comment type="caution">
    <text evidence="2">The sequence shown here is derived from an EMBL/GenBank/DDBJ whole genome shotgun (WGS) entry which is preliminary data.</text>
</comment>
<dbReference type="InterPro" id="IPR001347">
    <property type="entry name" value="SIS_dom"/>
</dbReference>
<dbReference type="SUPFAM" id="SSF53697">
    <property type="entry name" value="SIS domain"/>
    <property type="match status" value="1"/>
</dbReference>
<organism evidence="2 3">
    <name type="scientific">Diplocloster modestus</name>
    <dbReference type="NCBI Taxonomy" id="2850322"/>
    <lineage>
        <taxon>Bacteria</taxon>
        <taxon>Bacillati</taxon>
        <taxon>Bacillota</taxon>
        <taxon>Clostridia</taxon>
        <taxon>Lachnospirales</taxon>
        <taxon>Lachnospiraceae</taxon>
        <taxon>Diplocloster</taxon>
    </lineage>
</organism>
<gene>
    <name evidence="2" type="ORF">KTH90_04265</name>
</gene>
<name>A0ABS6K3X3_9FIRM</name>
<dbReference type="Pfam" id="PF01380">
    <property type="entry name" value="SIS"/>
    <property type="match status" value="1"/>
</dbReference>
<dbReference type="Proteomes" id="UP001314681">
    <property type="component" value="Unassembled WGS sequence"/>
</dbReference>
<protein>
    <submittedName>
        <fullName evidence="2">SIS domain-containing protein</fullName>
    </submittedName>
</protein>
<feature type="domain" description="SIS" evidence="1">
    <location>
        <begin position="196"/>
        <end position="341"/>
    </location>
</feature>
<proteinExistence type="predicted"/>